<accession>A0ABQ7IF66</accession>
<evidence type="ECO:0000313" key="2">
    <source>
        <dbReference type="Proteomes" id="UP000783213"/>
    </source>
</evidence>
<sequence length="78" mass="8681">MSTTSSTNNLKVEPTDWARCRRLTDAIAVFPTSLPSSAIEEPKTHKSVATPVFETSWYSNANNLRGVDYGIAYQQKVM</sequence>
<protein>
    <submittedName>
        <fullName evidence="1">Uncharacterized protein</fullName>
    </submittedName>
</protein>
<dbReference type="EMBL" id="RCSX01000021">
    <property type="protein sequence ID" value="KAF7922042.1"/>
    <property type="molecule type" value="Genomic_DNA"/>
</dbReference>
<dbReference type="Proteomes" id="UP000783213">
    <property type="component" value="Unassembled WGS sequence"/>
</dbReference>
<proteinExistence type="predicted"/>
<dbReference type="RefSeq" id="XP_038807742.1">
    <property type="nucleotide sequence ID" value="XM_038955876.1"/>
</dbReference>
<comment type="caution">
    <text evidence="1">The sequence shown here is derived from an EMBL/GenBank/DDBJ whole genome shotgun (WGS) entry which is preliminary data.</text>
</comment>
<reference evidence="1 2" key="1">
    <citation type="journal article" date="2020" name="Genome Biol. Evol.">
        <title>Comparative genomics of Sclerotiniaceae.</title>
        <authorList>
            <person name="Valero Jimenez C.A."/>
            <person name="Steentjes M."/>
            <person name="Scholten O.E."/>
            <person name="Van Kan J.A.L."/>
        </authorList>
    </citation>
    <scope>NUCLEOTIDE SEQUENCE [LARGE SCALE GENOMIC DNA]</scope>
    <source>
        <strain evidence="1 2">B1</strain>
    </source>
</reference>
<keyword evidence="2" id="KW-1185">Reference proteome</keyword>
<organism evidence="1 2">
    <name type="scientific">Botrytis deweyae</name>
    <dbReference type="NCBI Taxonomy" id="2478750"/>
    <lineage>
        <taxon>Eukaryota</taxon>
        <taxon>Fungi</taxon>
        <taxon>Dikarya</taxon>
        <taxon>Ascomycota</taxon>
        <taxon>Pezizomycotina</taxon>
        <taxon>Leotiomycetes</taxon>
        <taxon>Helotiales</taxon>
        <taxon>Sclerotiniaceae</taxon>
        <taxon>Botrytis</taxon>
    </lineage>
</organism>
<evidence type="ECO:0000313" key="1">
    <source>
        <dbReference type="EMBL" id="KAF7922042.1"/>
    </source>
</evidence>
<gene>
    <name evidence="1" type="ORF">EAE98_008253</name>
</gene>
<name>A0ABQ7IF66_9HELO</name>
<dbReference type="GeneID" id="62235026"/>